<comment type="caution">
    <text evidence="2">The sequence shown here is derived from an EMBL/GenBank/DDBJ whole genome shotgun (WGS) entry which is preliminary data.</text>
</comment>
<evidence type="ECO:0000313" key="3">
    <source>
        <dbReference type="Proteomes" id="UP001151760"/>
    </source>
</evidence>
<protein>
    <submittedName>
        <fullName evidence="2">Uncharacterized protein</fullName>
    </submittedName>
</protein>
<evidence type="ECO:0000256" key="1">
    <source>
        <dbReference type="SAM" id="MobiDB-lite"/>
    </source>
</evidence>
<feature type="compositionally biased region" description="Basic and acidic residues" evidence="1">
    <location>
        <begin position="1"/>
        <end position="17"/>
    </location>
</feature>
<name>A0ABQ4XRD4_9ASTR</name>
<gene>
    <name evidence="2" type="ORF">Tco_0681827</name>
</gene>
<accession>A0ABQ4XRD4</accession>
<organism evidence="2 3">
    <name type="scientific">Tanacetum coccineum</name>
    <dbReference type="NCBI Taxonomy" id="301880"/>
    <lineage>
        <taxon>Eukaryota</taxon>
        <taxon>Viridiplantae</taxon>
        <taxon>Streptophyta</taxon>
        <taxon>Embryophyta</taxon>
        <taxon>Tracheophyta</taxon>
        <taxon>Spermatophyta</taxon>
        <taxon>Magnoliopsida</taxon>
        <taxon>eudicotyledons</taxon>
        <taxon>Gunneridae</taxon>
        <taxon>Pentapetalae</taxon>
        <taxon>asterids</taxon>
        <taxon>campanulids</taxon>
        <taxon>Asterales</taxon>
        <taxon>Asteraceae</taxon>
        <taxon>Asteroideae</taxon>
        <taxon>Anthemideae</taxon>
        <taxon>Anthemidinae</taxon>
        <taxon>Tanacetum</taxon>
    </lineage>
</organism>
<keyword evidence="3" id="KW-1185">Reference proteome</keyword>
<dbReference type="EMBL" id="BQNB010009705">
    <property type="protein sequence ID" value="GJS67263.1"/>
    <property type="molecule type" value="Genomic_DNA"/>
</dbReference>
<proteinExistence type="predicted"/>
<feature type="region of interest" description="Disordered" evidence="1">
    <location>
        <begin position="1"/>
        <end position="55"/>
    </location>
</feature>
<sequence>MPDAAHISDLEDTDSTHLPKINPRPEWLKPIPEEDRPKTPEPDWSVPPNDLPEPENNWAKMHSLGKKQLCKSDLEGLTFKVVKAFHENNISLQFQMEECHRLLTDRFVPDVSKRHRLVPDVSKLLPLGGPLGDKGRRSALSISKLKAAQYLDFGLEELVPSLWIESEHKYDINVAYELTTRNTRSRSLTSKILHPNDFEDLYLLHLQGQLNHLSGDDKVHLFKAVNMWIRNIVIRKRMEDLQLGIESYQTKLNLTQPDWDASDFLFKEDYTIVSKPRAVIYRDRNDQKKMMRET</sequence>
<dbReference type="Proteomes" id="UP001151760">
    <property type="component" value="Unassembled WGS sequence"/>
</dbReference>
<feature type="compositionally biased region" description="Basic and acidic residues" evidence="1">
    <location>
        <begin position="31"/>
        <end position="41"/>
    </location>
</feature>
<reference evidence="2" key="2">
    <citation type="submission" date="2022-01" db="EMBL/GenBank/DDBJ databases">
        <authorList>
            <person name="Yamashiro T."/>
            <person name="Shiraishi A."/>
            <person name="Satake H."/>
            <person name="Nakayama K."/>
        </authorList>
    </citation>
    <scope>NUCLEOTIDE SEQUENCE</scope>
</reference>
<reference evidence="2" key="1">
    <citation type="journal article" date="2022" name="Int. J. Mol. Sci.">
        <title>Draft Genome of Tanacetum Coccineum: Genomic Comparison of Closely Related Tanacetum-Family Plants.</title>
        <authorList>
            <person name="Yamashiro T."/>
            <person name="Shiraishi A."/>
            <person name="Nakayama K."/>
            <person name="Satake H."/>
        </authorList>
    </citation>
    <scope>NUCLEOTIDE SEQUENCE</scope>
</reference>
<evidence type="ECO:0000313" key="2">
    <source>
        <dbReference type="EMBL" id="GJS67263.1"/>
    </source>
</evidence>